<dbReference type="Pfam" id="PF00005">
    <property type="entry name" value="ABC_tran"/>
    <property type="match status" value="1"/>
</dbReference>
<dbReference type="PROSITE" id="PS00211">
    <property type="entry name" value="ABC_TRANSPORTER_1"/>
    <property type="match status" value="1"/>
</dbReference>
<dbReference type="PROSITE" id="PS50893">
    <property type="entry name" value="ABC_TRANSPORTER_2"/>
    <property type="match status" value="1"/>
</dbReference>
<keyword evidence="7" id="KW-1185">Reference proteome</keyword>
<dbReference type="SMART" id="SM00382">
    <property type="entry name" value="AAA"/>
    <property type="match status" value="1"/>
</dbReference>
<dbReference type="Proteomes" id="UP000320876">
    <property type="component" value="Unassembled WGS sequence"/>
</dbReference>
<keyword evidence="3 6" id="KW-0067">ATP-binding</keyword>
<dbReference type="InterPro" id="IPR017871">
    <property type="entry name" value="ABC_transporter-like_CS"/>
</dbReference>
<dbReference type="InterPro" id="IPR027417">
    <property type="entry name" value="P-loop_NTPase"/>
</dbReference>
<dbReference type="EMBL" id="VFML01000001">
    <property type="protein sequence ID" value="TQJ01986.1"/>
    <property type="molecule type" value="Genomic_DNA"/>
</dbReference>
<evidence type="ECO:0000259" key="5">
    <source>
        <dbReference type="PROSITE" id="PS50893"/>
    </source>
</evidence>
<dbReference type="Gene3D" id="3.40.50.300">
    <property type="entry name" value="P-loop containing nucleotide triphosphate hydrolases"/>
    <property type="match status" value="1"/>
</dbReference>
<protein>
    <submittedName>
        <fullName evidence="6">Putative spermidine/putrescine transport system ATP-binding protein</fullName>
    </submittedName>
</protein>
<evidence type="ECO:0000313" key="7">
    <source>
        <dbReference type="Proteomes" id="UP000320876"/>
    </source>
</evidence>
<feature type="region of interest" description="Disordered" evidence="4">
    <location>
        <begin position="342"/>
        <end position="364"/>
    </location>
</feature>
<keyword evidence="1" id="KW-0813">Transport</keyword>
<evidence type="ECO:0000256" key="1">
    <source>
        <dbReference type="ARBA" id="ARBA00022448"/>
    </source>
</evidence>
<dbReference type="FunFam" id="3.40.50.300:FF:000042">
    <property type="entry name" value="Maltose/maltodextrin ABC transporter, ATP-binding protein"/>
    <property type="match status" value="1"/>
</dbReference>
<evidence type="ECO:0000256" key="2">
    <source>
        <dbReference type="ARBA" id="ARBA00022741"/>
    </source>
</evidence>
<evidence type="ECO:0000313" key="6">
    <source>
        <dbReference type="EMBL" id="TQJ01986.1"/>
    </source>
</evidence>
<dbReference type="GO" id="GO:0016887">
    <property type="term" value="F:ATP hydrolysis activity"/>
    <property type="evidence" value="ECO:0007669"/>
    <property type="project" value="InterPro"/>
</dbReference>
<dbReference type="OrthoDB" id="9802264at2"/>
<proteinExistence type="predicted"/>
<evidence type="ECO:0000256" key="3">
    <source>
        <dbReference type="ARBA" id="ARBA00022840"/>
    </source>
</evidence>
<gene>
    <name evidence="6" type="ORF">FB471_1703</name>
</gene>
<organism evidence="6 7">
    <name type="scientific">Amycolatopsis cihanbeyliensis</name>
    <dbReference type="NCBI Taxonomy" id="1128664"/>
    <lineage>
        <taxon>Bacteria</taxon>
        <taxon>Bacillati</taxon>
        <taxon>Actinomycetota</taxon>
        <taxon>Actinomycetes</taxon>
        <taxon>Pseudonocardiales</taxon>
        <taxon>Pseudonocardiaceae</taxon>
        <taxon>Amycolatopsis</taxon>
    </lineage>
</organism>
<name>A0A542DFZ2_AMYCI</name>
<reference evidence="6 7" key="1">
    <citation type="submission" date="2019-06" db="EMBL/GenBank/DDBJ databases">
        <title>Sequencing the genomes of 1000 actinobacteria strains.</title>
        <authorList>
            <person name="Klenk H.-P."/>
        </authorList>
    </citation>
    <scope>NUCLEOTIDE SEQUENCE [LARGE SCALE GENOMIC DNA]</scope>
    <source>
        <strain evidence="6 7">DSM 45679</strain>
    </source>
</reference>
<dbReference type="GO" id="GO:0005524">
    <property type="term" value="F:ATP binding"/>
    <property type="evidence" value="ECO:0007669"/>
    <property type="project" value="UniProtKB-KW"/>
</dbReference>
<dbReference type="GO" id="GO:0140359">
    <property type="term" value="F:ABC-type transporter activity"/>
    <property type="evidence" value="ECO:0007669"/>
    <property type="project" value="UniProtKB-ARBA"/>
</dbReference>
<dbReference type="SUPFAM" id="SSF50331">
    <property type="entry name" value="MOP-like"/>
    <property type="match status" value="1"/>
</dbReference>
<comment type="caution">
    <text evidence="6">The sequence shown here is derived from an EMBL/GenBank/DDBJ whole genome shotgun (WGS) entry which is preliminary data.</text>
</comment>
<dbReference type="InterPro" id="IPR003439">
    <property type="entry name" value="ABC_transporter-like_ATP-bd"/>
</dbReference>
<dbReference type="InterPro" id="IPR013611">
    <property type="entry name" value="Transp-assoc_OB_typ2"/>
</dbReference>
<dbReference type="InterPro" id="IPR050093">
    <property type="entry name" value="ABC_SmlMolc_Importer"/>
</dbReference>
<dbReference type="InterPro" id="IPR008995">
    <property type="entry name" value="Mo/tungstate-bd_C_term_dom"/>
</dbReference>
<dbReference type="SUPFAM" id="SSF52540">
    <property type="entry name" value="P-loop containing nucleoside triphosphate hydrolases"/>
    <property type="match status" value="1"/>
</dbReference>
<dbReference type="GO" id="GO:0043190">
    <property type="term" value="C:ATP-binding cassette (ABC) transporter complex"/>
    <property type="evidence" value="ECO:0007669"/>
    <property type="project" value="InterPro"/>
</dbReference>
<dbReference type="Pfam" id="PF08402">
    <property type="entry name" value="TOBE_2"/>
    <property type="match status" value="1"/>
</dbReference>
<evidence type="ECO:0000256" key="4">
    <source>
        <dbReference type="SAM" id="MobiDB-lite"/>
    </source>
</evidence>
<dbReference type="InterPro" id="IPR003593">
    <property type="entry name" value="AAA+_ATPase"/>
</dbReference>
<keyword evidence="2" id="KW-0547">Nucleotide-binding</keyword>
<sequence length="364" mass="39405">MSAQPSTPTSHGIRIANVTKEFPALPRPAVDDVSLDIAPGEFMTFLGPSGSGKTTMLSMIAGFVPLSEGSISIDGEDVSRLKAHKRDLGVVFQQYALFPHMTAARNIAFPLQQRSMPKAEIATRVREALRLVDLEEVADRLPKQLSGGQQQRVALARAVVYEPRALLLDEPLGALDKRLRDQLRREIARMHRELGMTFIFVTHDQEEALTLSNRIAVFHEGKVEQVGTPDELYERPRTLFVARFLGESNVFHGAAGAGELAVVRPERLELHADPAEAPAGCPRRDATVTDVVYVGNHHRIGLRFADGTSGSAMRLAGAALPAAPGEPVVVSWSSRHQAVIPDPETAGSRLDPAGMDQTAATVIG</sequence>
<dbReference type="PANTHER" id="PTHR42781">
    <property type="entry name" value="SPERMIDINE/PUTRESCINE IMPORT ATP-BINDING PROTEIN POTA"/>
    <property type="match status" value="1"/>
</dbReference>
<dbReference type="RefSeq" id="WP_141996774.1">
    <property type="nucleotide sequence ID" value="NZ_VFML01000001.1"/>
</dbReference>
<dbReference type="AlphaFoldDB" id="A0A542DFZ2"/>
<accession>A0A542DFZ2</accession>
<dbReference type="PANTHER" id="PTHR42781:SF4">
    <property type="entry name" value="SPERMIDINE_PUTRESCINE IMPORT ATP-BINDING PROTEIN POTA"/>
    <property type="match status" value="1"/>
</dbReference>
<feature type="domain" description="ABC transporter" evidence="5">
    <location>
        <begin position="13"/>
        <end position="245"/>
    </location>
</feature>